<dbReference type="FunFam" id="3.40.50.300:FF:000016">
    <property type="entry name" value="Oligopeptide ABC transporter ATP-binding component"/>
    <property type="match status" value="1"/>
</dbReference>
<dbReference type="InterPro" id="IPR003593">
    <property type="entry name" value="AAA+_ATPase"/>
</dbReference>
<dbReference type="GO" id="GO:0015833">
    <property type="term" value="P:peptide transport"/>
    <property type="evidence" value="ECO:0007669"/>
    <property type="project" value="InterPro"/>
</dbReference>
<evidence type="ECO:0000259" key="4">
    <source>
        <dbReference type="PROSITE" id="PS50893"/>
    </source>
</evidence>
<dbReference type="KEGG" id="ssm:Spirs_1168"/>
<dbReference type="InterPro" id="IPR017871">
    <property type="entry name" value="ABC_transporter-like_CS"/>
</dbReference>
<dbReference type="CDD" id="cd03257">
    <property type="entry name" value="ABC_NikE_OppD_transporters"/>
    <property type="match status" value="1"/>
</dbReference>
<dbReference type="AlphaFoldDB" id="E1R148"/>
<keyword evidence="6" id="KW-1185">Reference proteome</keyword>
<protein>
    <submittedName>
        <fullName evidence="5">Oligopeptide/dipeptide ABC transporter, ATPase subunit</fullName>
    </submittedName>
</protein>
<dbReference type="InterPro" id="IPR050319">
    <property type="entry name" value="ABC_transp_ATP-bind"/>
</dbReference>
<dbReference type="GO" id="GO:0055085">
    <property type="term" value="P:transmembrane transport"/>
    <property type="evidence" value="ECO:0007669"/>
    <property type="project" value="UniProtKB-ARBA"/>
</dbReference>
<dbReference type="SMART" id="SM00382">
    <property type="entry name" value="AAA"/>
    <property type="match status" value="1"/>
</dbReference>
<dbReference type="OrthoDB" id="337094at2"/>
<evidence type="ECO:0000256" key="3">
    <source>
        <dbReference type="ARBA" id="ARBA00022840"/>
    </source>
</evidence>
<dbReference type="PANTHER" id="PTHR43776:SF8">
    <property type="entry name" value="ABC TRANSPORTER, ATP-BINDING PROTEIN"/>
    <property type="match status" value="1"/>
</dbReference>
<dbReference type="EMBL" id="CP002116">
    <property type="protein sequence ID" value="ADK80297.1"/>
    <property type="molecule type" value="Genomic_DNA"/>
</dbReference>
<dbReference type="HOGENOM" id="CLU_000604_1_23_12"/>
<evidence type="ECO:0000313" key="6">
    <source>
        <dbReference type="Proteomes" id="UP000002318"/>
    </source>
</evidence>
<sequence>MSETILELRNVTKHFPVRGLGQKRFVHAMDGVSFSLNRGEILSVVGESGSGKTTTAKVITRIYESDAGSVVFQGKPVGGKLKHDKLLEYRSQVQMIFQDPFGALNPTHTIGSIMERPFVIHKLAGRKELEARIKDVLVQVGMDPPEQYMQKFPHELSGGQRQRVNIARAIAVDPLLLIADEPTSMLDVSIKMIIMNMIKRFRDEKGISYLYITHDLAGARYIADRIVVMYAGMVMETGPAEEVISGAHHPYTRLLKSAAPQPEANFNRARLTTKGEIPSLIDPPSGCRFHPRCPIARSECSKLVPEIREVSAGHFSRCRFSS</sequence>
<dbReference type="eggNOG" id="COG4608">
    <property type="taxonomic scope" value="Bacteria"/>
</dbReference>
<evidence type="ECO:0000256" key="2">
    <source>
        <dbReference type="ARBA" id="ARBA00022741"/>
    </source>
</evidence>
<keyword evidence="1" id="KW-0813">Transport</keyword>
<gene>
    <name evidence="5" type="ordered locus">Spirs_1168</name>
</gene>
<keyword evidence="3" id="KW-0067">ATP-binding</keyword>
<dbReference type="PROSITE" id="PS00211">
    <property type="entry name" value="ABC_TRANSPORTER_1"/>
    <property type="match status" value="1"/>
</dbReference>
<organism evidence="5 6">
    <name type="scientific">Sediminispirochaeta smaragdinae (strain DSM 11293 / JCM 15392 / SEBR 4228)</name>
    <name type="common">Spirochaeta smaragdinae</name>
    <dbReference type="NCBI Taxonomy" id="573413"/>
    <lineage>
        <taxon>Bacteria</taxon>
        <taxon>Pseudomonadati</taxon>
        <taxon>Spirochaetota</taxon>
        <taxon>Spirochaetia</taxon>
        <taxon>Spirochaetales</taxon>
        <taxon>Spirochaetaceae</taxon>
        <taxon>Sediminispirochaeta</taxon>
    </lineage>
</organism>
<keyword evidence="2" id="KW-0547">Nucleotide-binding</keyword>
<dbReference type="PROSITE" id="PS50893">
    <property type="entry name" value="ABC_TRANSPORTER_2"/>
    <property type="match status" value="1"/>
</dbReference>
<reference evidence="6" key="1">
    <citation type="journal article" date="2010" name="Stand. Genomic Sci.">
        <title>Complete genome sequence of Spirochaeta smaragdinae type strain (SEBR 4228).</title>
        <authorList>
            <person name="Mavromatis K."/>
            <person name="Yasawong M."/>
            <person name="Chertkov O."/>
            <person name="Lapidus A."/>
            <person name="Lucas S."/>
            <person name="Nolan M."/>
            <person name="Del Rio T.G."/>
            <person name="Tice H."/>
            <person name="Cheng J.F."/>
            <person name="Pitluck S."/>
            <person name="Liolios K."/>
            <person name="Ivanova N."/>
            <person name="Tapia R."/>
            <person name="Han C."/>
            <person name="Bruce D."/>
            <person name="Goodwin L."/>
            <person name="Pati A."/>
            <person name="Chen A."/>
            <person name="Palaniappan K."/>
            <person name="Land M."/>
            <person name="Hauser L."/>
            <person name="Chang Y.J."/>
            <person name="Jeffries C.D."/>
            <person name="Detter J.C."/>
            <person name="Rohde M."/>
            <person name="Brambilla E."/>
            <person name="Spring S."/>
            <person name="Goker M."/>
            <person name="Sikorski J."/>
            <person name="Woyke T."/>
            <person name="Bristow J."/>
            <person name="Eisen J.A."/>
            <person name="Markowitz V."/>
            <person name="Hugenholtz P."/>
            <person name="Klenk H.P."/>
            <person name="Kyrpides N.C."/>
        </authorList>
    </citation>
    <scope>NUCLEOTIDE SEQUENCE [LARGE SCALE GENOMIC DNA]</scope>
    <source>
        <strain evidence="6">DSM 11293 / JCM 15392 / SEBR 4228</strain>
    </source>
</reference>
<dbReference type="NCBIfam" id="TIGR01727">
    <property type="entry name" value="oligo_HPY"/>
    <property type="match status" value="1"/>
</dbReference>
<dbReference type="Proteomes" id="UP000002318">
    <property type="component" value="Chromosome"/>
</dbReference>
<evidence type="ECO:0000256" key="1">
    <source>
        <dbReference type="ARBA" id="ARBA00022448"/>
    </source>
</evidence>
<dbReference type="InterPro" id="IPR013563">
    <property type="entry name" value="Oligopep_ABC_C"/>
</dbReference>
<name>E1R148_SEDSS</name>
<accession>E1R148</accession>
<dbReference type="Pfam" id="PF00005">
    <property type="entry name" value="ABC_tran"/>
    <property type="match status" value="1"/>
</dbReference>
<dbReference type="InterPro" id="IPR003439">
    <property type="entry name" value="ABC_transporter-like_ATP-bd"/>
</dbReference>
<dbReference type="PANTHER" id="PTHR43776">
    <property type="entry name" value="TRANSPORT ATP-BINDING PROTEIN"/>
    <property type="match status" value="1"/>
</dbReference>
<dbReference type="SUPFAM" id="SSF52540">
    <property type="entry name" value="P-loop containing nucleoside triphosphate hydrolases"/>
    <property type="match status" value="1"/>
</dbReference>
<proteinExistence type="predicted"/>
<evidence type="ECO:0000313" key="5">
    <source>
        <dbReference type="EMBL" id="ADK80297.1"/>
    </source>
</evidence>
<dbReference type="STRING" id="573413.Spirs_1168"/>
<dbReference type="Pfam" id="PF08352">
    <property type="entry name" value="oligo_HPY"/>
    <property type="match status" value="1"/>
</dbReference>
<dbReference type="RefSeq" id="WP_013253761.1">
    <property type="nucleotide sequence ID" value="NC_014364.1"/>
</dbReference>
<dbReference type="InterPro" id="IPR027417">
    <property type="entry name" value="P-loop_NTPase"/>
</dbReference>
<dbReference type="GO" id="GO:0005524">
    <property type="term" value="F:ATP binding"/>
    <property type="evidence" value="ECO:0007669"/>
    <property type="project" value="UniProtKB-KW"/>
</dbReference>
<dbReference type="GO" id="GO:0016887">
    <property type="term" value="F:ATP hydrolysis activity"/>
    <property type="evidence" value="ECO:0007669"/>
    <property type="project" value="InterPro"/>
</dbReference>
<dbReference type="Gene3D" id="3.40.50.300">
    <property type="entry name" value="P-loop containing nucleotide triphosphate hydrolases"/>
    <property type="match status" value="1"/>
</dbReference>
<feature type="domain" description="ABC transporter" evidence="4">
    <location>
        <begin position="6"/>
        <end position="256"/>
    </location>
</feature>